<dbReference type="SUPFAM" id="SSF46894">
    <property type="entry name" value="C-terminal effector domain of the bipartite response regulators"/>
    <property type="match status" value="1"/>
</dbReference>
<evidence type="ECO:0000256" key="1">
    <source>
        <dbReference type="ARBA" id="ARBA00023125"/>
    </source>
</evidence>
<organism evidence="3 4">
    <name type="scientific">Serratia rubidaea</name>
    <name type="common">Serratia marinorubra</name>
    <dbReference type="NCBI Taxonomy" id="61652"/>
    <lineage>
        <taxon>Bacteria</taxon>
        <taxon>Pseudomonadati</taxon>
        <taxon>Pseudomonadota</taxon>
        <taxon>Gammaproteobacteria</taxon>
        <taxon>Enterobacterales</taxon>
        <taxon>Yersiniaceae</taxon>
        <taxon>Serratia</taxon>
    </lineage>
</organism>
<dbReference type="GO" id="GO:0006355">
    <property type="term" value="P:regulation of DNA-templated transcription"/>
    <property type="evidence" value="ECO:0007669"/>
    <property type="project" value="InterPro"/>
</dbReference>
<dbReference type="Gene3D" id="3.40.50.2300">
    <property type="match status" value="1"/>
</dbReference>
<proteinExistence type="predicted"/>
<dbReference type="RefSeq" id="WP_126531342.1">
    <property type="nucleotide sequence ID" value="NZ_LR134493.1"/>
</dbReference>
<reference evidence="3 4" key="1">
    <citation type="submission" date="2018-12" db="EMBL/GenBank/DDBJ databases">
        <authorList>
            <consortium name="Pathogen Informatics"/>
        </authorList>
    </citation>
    <scope>NUCLEOTIDE SEQUENCE [LARGE SCALE GENOMIC DNA]</scope>
    <source>
        <strain evidence="3 4">NCTC10036</strain>
    </source>
</reference>
<evidence type="ECO:0000313" key="3">
    <source>
        <dbReference type="EMBL" id="VEI65288.1"/>
    </source>
</evidence>
<dbReference type="InterPro" id="IPR000792">
    <property type="entry name" value="Tscrpt_reg_LuxR_C"/>
</dbReference>
<dbReference type="GO" id="GO:0003677">
    <property type="term" value="F:DNA binding"/>
    <property type="evidence" value="ECO:0007669"/>
    <property type="project" value="UniProtKB-KW"/>
</dbReference>
<protein>
    <submittedName>
        <fullName evidence="3">Transcriptional regulator FimZ</fullName>
    </submittedName>
</protein>
<gene>
    <name evidence="3" type="ORF">NCTC10036_02216</name>
</gene>
<dbReference type="EMBL" id="LR134493">
    <property type="protein sequence ID" value="VEI65288.1"/>
    <property type="molecule type" value="Genomic_DNA"/>
</dbReference>
<sequence length="210" mass="23878">MKKILIFDENSYFRQAVIQLLLAKGKTPQSIMEAGNKAELESILSTTNVDTLLLSPDGSQADIQDSFILIRECLKHCRRLSIDLWLMVDQATDFYHQLCCSHPHYKGVISKRQPLEQLSYYIFNTLKEELSWKSPPKGTLSYRESQILLDVLCGDSSNRLTIRYGIQSKTISAHKLNALAKLGLKNISDIFKRMKGIQELPVKGELIGVY</sequence>
<dbReference type="SMART" id="SM00421">
    <property type="entry name" value="HTH_LUXR"/>
    <property type="match status" value="1"/>
</dbReference>
<evidence type="ECO:0000313" key="4">
    <source>
        <dbReference type="Proteomes" id="UP000281904"/>
    </source>
</evidence>
<feature type="domain" description="HTH luxR-type" evidence="2">
    <location>
        <begin position="137"/>
        <end position="194"/>
    </location>
</feature>
<accession>A0A3S4XF09</accession>
<keyword evidence="1" id="KW-0238">DNA-binding</keyword>
<name>A0A3S4XF09_SERRU</name>
<dbReference type="InterPro" id="IPR016032">
    <property type="entry name" value="Sig_transdc_resp-reg_C-effctor"/>
</dbReference>
<evidence type="ECO:0000259" key="2">
    <source>
        <dbReference type="SMART" id="SM00421"/>
    </source>
</evidence>
<dbReference type="AlphaFoldDB" id="A0A3S4XF09"/>
<dbReference type="Proteomes" id="UP000281904">
    <property type="component" value="Chromosome"/>
</dbReference>
<dbReference type="Pfam" id="PF00196">
    <property type="entry name" value="GerE"/>
    <property type="match status" value="1"/>
</dbReference>